<keyword evidence="2" id="KW-1185">Reference proteome</keyword>
<sequence length="183" mass="19432">MPAAPEEEGDRPFAIRTWGSGRDERTRTMCIDPNAEPVAFALDTRPCHLFPSLGDTHREEIALDLARTAVFMATAMAMDMAQEYRNGGPLPKMPVLPPPATPATAAELAPAPVLVAATGPVTLIPAVAPIVTIRGKTTDVTVAGLSDRHGFTFGIDNVLCREAAAGLGQQISMRRQPSARHAI</sequence>
<reference evidence="1 2" key="1">
    <citation type="submission" date="2020-03" db="EMBL/GenBank/DDBJ databases">
        <authorList>
            <person name="Wang L."/>
            <person name="He N."/>
            <person name="Li Y."/>
            <person name="Fang Y."/>
            <person name="Zhang F."/>
        </authorList>
    </citation>
    <scope>NUCLEOTIDE SEQUENCE [LARGE SCALE GENOMIC DNA]</scope>
    <source>
        <strain evidence="1 2">36D10-4-7</strain>
    </source>
</reference>
<evidence type="ECO:0000313" key="1">
    <source>
        <dbReference type="EMBL" id="NJR80697.1"/>
    </source>
</evidence>
<gene>
    <name evidence="1" type="ORF">HBH26_19160</name>
</gene>
<name>A0ABX1CRX1_9SPHN</name>
<protein>
    <submittedName>
        <fullName evidence="1">Uncharacterized protein</fullName>
    </submittedName>
</protein>
<organism evidence="1 2">
    <name type="scientific">Sphingomonas corticis</name>
    <dbReference type="NCBI Taxonomy" id="2722791"/>
    <lineage>
        <taxon>Bacteria</taxon>
        <taxon>Pseudomonadati</taxon>
        <taxon>Pseudomonadota</taxon>
        <taxon>Alphaproteobacteria</taxon>
        <taxon>Sphingomonadales</taxon>
        <taxon>Sphingomonadaceae</taxon>
        <taxon>Sphingomonas</taxon>
    </lineage>
</organism>
<evidence type="ECO:0000313" key="2">
    <source>
        <dbReference type="Proteomes" id="UP000732399"/>
    </source>
</evidence>
<comment type="caution">
    <text evidence="1">The sequence shown here is derived from an EMBL/GenBank/DDBJ whole genome shotgun (WGS) entry which is preliminary data.</text>
</comment>
<proteinExistence type="predicted"/>
<dbReference type="EMBL" id="JAAVJH010000028">
    <property type="protein sequence ID" value="NJR80697.1"/>
    <property type="molecule type" value="Genomic_DNA"/>
</dbReference>
<dbReference type="Proteomes" id="UP000732399">
    <property type="component" value="Unassembled WGS sequence"/>
</dbReference>
<accession>A0ABX1CRX1</accession>
<dbReference type="RefSeq" id="WP_168136208.1">
    <property type="nucleotide sequence ID" value="NZ_JAAVJH010000028.1"/>
</dbReference>